<keyword evidence="4" id="KW-0325">Glycoprotein</keyword>
<dbReference type="AlphaFoldDB" id="W8EH30"/>
<evidence type="ECO:0000256" key="1">
    <source>
        <dbReference type="ARBA" id="ARBA00005964"/>
    </source>
</evidence>
<dbReference type="GO" id="GO:0052689">
    <property type="term" value="F:carboxylic ester hydrolase activity"/>
    <property type="evidence" value="ECO:0007669"/>
    <property type="project" value="UniProtKB-KW"/>
</dbReference>
<accession>W8EH30</accession>
<dbReference type="EMBL" id="KF849384">
    <property type="protein sequence ID" value="AHJ81347.1"/>
    <property type="molecule type" value="mRNA"/>
</dbReference>
<dbReference type="InterPro" id="IPR019826">
    <property type="entry name" value="Carboxylesterase_B_AS"/>
</dbReference>
<dbReference type="Gene3D" id="3.40.50.1820">
    <property type="entry name" value="alpha/beta hydrolase"/>
    <property type="match status" value="1"/>
</dbReference>
<dbReference type="PROSITE" id="PS00941">
    <property type="entry name" value="CARBOXYLESTERASE_B_2"/>
    <property type="match status" value="1"/>
</dbReference>
<dbReference type="InterPro" id="IPR002018">
    <property type="entry name" value="CarbesteraseB"/>
</dbReference>
<keyword evidence="3 5" id="KW-0378">Hydrolase</keyword>
<reference evidence="7" key="1">
    <citation type="submission" date="2013-11" db="EMBL/GenBank/DDBJ databases">
        <title>Molecular and Functional Characterization of cDNAs Putatively Encoding Carboxylesterases from the Migratory Locust, Locusta migratoria.</title>
        <authorList>
            <person name="Zhang J."/>
            <person name="Li D."/>
            <person name="Ge P."/>
            <person name="Guo Y."/>
            <person name="Zhu K.Y."/>
            <person name="Ma E."/>
            <person name="Zhang J."/>
        </authorList>
    </citation>
    <scope>NUCLEOTIDE SEQUENCE</scope>
</reference>
<dbReference type="SUPFAM" id="SSF53474">
    <property type="entry name" value="alpha/beta-Hydrolases"/>
    <property type="match status" value="1"/>
</dbReference>
<dbReference type="InterPro" id="IPR019819">
    <property type="entry name" value="Carboxylesterase_B_CS"/>
</dbReference>
<dbReference type="PANTHER" id="PTHR11559">
    <property type="entry name" value="CARBOXYLESTERASE"/>
    <property type="match status" value="1"/>
</dbReference>
<evidence type="ECO:0000313" key="7">
    <source>
        <dbReference type="EMBL" id="AHJ81347.1"/>
    </source>
</evidence>
<dbReference type="InterPro" id="IPR029058">
    <property type="entry name" value="AB_hydrolase_fold"/>
</dbReference>
<evidence type="ECO:0000256" key="2">
    <source>
        <dbReference type="ARBA" id="ARBA00022487"/>
    </source>
</evidence>
<dbReference type="InterPro" id="IPR050309">
    <property type="entry name" value="Type-B_Carboxylest/Lipase"/>
</dbReference>
<proteinExistence type="evidence at transcript level"/>
<keyword evidence="5" id="KW-0732">Signal</keyword>
<dbReference type="EC" id="3.1.1.-" evidence="5"/>
<feature type="chain" id="PRO_5005151422" description="Carboxylic ester hydrolase" evidence="5">
    <location>
        <begin position="29"/>
        <end position="558"/>
    </location>
</feature>
<feature type="signal peptide" evidence="5">
    <location>
        <begin position="1"/>
        <end position="28"/>
    </location>
</feature>
<evidence type="ECO:0000256" key="4">
    <source>
        <dbReference type="ARBA" id="ARBA00023180"/>
    </source>
</evidence>
<feature type="domain" description="Carboxylesterase type B" evidence="6">
    <location>
        <begin position="32"/>
        <end position="540"/>
    </location>
</feature>
<evidence type="ECO:0000256" key="5">
    <source>
        <dbReference type="RuleBase" id="RU361235"/>
    </source>
</evidence>
<sequence>MIRLQSVPPAAAVAAVFLLLMTATGADAEADRRVVRTRQGAVRGTAKQSYHGRHFLAFYNIPFAQPPVGPLRFRSPQPPVGWEHIRDATVPGPSCTQNSIFETLRPPIGNEDCLYLNVFTPEPKPAKLLPVMVWIHGGGFVEGSATWYEPGFLLDHDIVLVTTNYRVGLLGFLSTGDKNAPGNYGLKDQVAALRWVKENIEAFGGDPNSVTIFGESAGGASVHYLMLSPLAKGLFHRAISQSGVCTAPWAAPEPGLLDRARKVAAMVGCPTEPSAALVDCLRTVDDYTLIATEWSFFEWFISPPIPFRAAIEGEGEDSFLPKHPADLRPHTAVPWLTGVTIEEGYFISAPIITNKTMLNELKENSKKLLPISVPFHLLPQADLINDKIHDFYFSSGFSNDKITEFFSDSVFIWPATDAVSSYKDKAPVYFYLFSYKGKYSFTDLAGSEEVSGVAHAEDLLYLFSNNSYYVIPGERPAKDMEVVKAMTKLWTNFAKTGNPTPNDDLVHWPRVTSDTKLEYLEIGKKLEVKKGLLEERMEFWRSLPLGKVPQSKVLKQEL</sequence>
<dbReference type="Pfam" id="PF00135">
    <property type="entry name" value="COesterase"/>
    <property type="match status" value="1"/>
</dbReference>
<dbReference type="ESTHER" id="locmi-w8eh30">
    <property type="family name" value="Carb_B_Arthropoda"/>
</dbReference>
<evidence type="ECO:0000259" key="6">
    <source>
        <dbReference type="Pfam" id="PF00135"/>
    </source>
</evidence>
<dbReference type="PROSITE" id="PS00122">
    <property type="entry name" value="CARBOXYLESTERASE_B_1"/>
    <property type="match status" value="1"/>
</dbReference>
<protein>
    <recommendedName>
        <fullName evidence="5">Carboxylic ester hydrolase</fullName>
        <ecNumber evidence="5">3.1.1.-</ecNumber>
    </recommendedName>
</protein>
<dbReference type="CDD" id="cd00312">
    <property type="entry name" value="Esterase_lipase"/>
    <property type="match status" value="1"/>
</dbReference>
<comment type="similarity">
    <text evidence="1 5">Belongs to the type-B carboxylesterase/lipase family.</text>
</comment>
<keyword evidence="2" id="KW-0719">Serine esterase</keyword>
<organism evidence="7">
    <name type="scientific">Locusta migratoria</name>
    <name type="common">Migratory locust</name>
    <dbReference type="NCBI Taxonomy" id="7004"/>
    <lineage>
        <taxon>Eukaryota</taxon>
        <taxon>Metazoa</taxon>
        <taxon>Ecdysozoa</taxon>
        <taxon>Arthropoda</taxon>
        <taxon>Hexapoda</taxon>
        <taxon>Insecta</taxon>
        <taxon>Pterygota</taxon>
        <taxon>Neoptera</taxon>
        <taxon>Polyneoptera</taxon>
        <taxon>Orthoptera</taxon>
        <taxon>Caelifera</taxon>
        <taxon>Acrididea</taxon>
        <taxon>Acridomorpha</taxon>
        <taxon>Acridoidea</taxon>
        <taxon>Acrididae</taxon>
        <taxon>Oedipodinae</taxon>
        <taxon>Locusta</taxon>
    </lineage>
</organism>
<name>W8EH30_LOCMI</name>
<evidence type="ECO:0000256" key="3">
    <source>
        <dbReference type="ARBA" id="ARBA00022801"/>
    </source>
</evidence>